<dbReference type="Proteomes" id="UP000828026">
    <property type="component" value="Segment"/>
</dbReference>
<reference evidence="2 3" key="1">
    <citation type="submission" date="2021-06" db="EMBL/GenBank/DDBJ databases">
        <authorList>
            <person name="Chen R."/>
            <person name="Qin H."/>
            <person name="He S."/>
            <person name="Han P."/>
            <person name="Xu F."/>
            <person name="Sun H."/>
            <person name="Fan H."/>
            <person name="Tong Y."/>
        </authorList>
    </citation>
    <scope>NUCLEOTIDE SEQUENCE [LARGE SCALE GENOMIC DNA]</scope>
</reference>
<organism evidence="2 3">
    <name type="scientific">Vibrio phage BUCT194</name>
    <dbReference type="NCBI Taxonomy" id="2859072"/>
    <lineage>
        <taxon>Viruses</taxon>
        <taxon>Duplodnaviria</taxon>
        <taxon>Heunggongvirae</taxon>
        <taxon>Uroviricota</taxon>
        <taxon>Caudoviricetes</taxon>
        <taxon>Schitoviridae</taxon>
        <taxon>Varunavirus</taxon>
        <taxon>Varunavirus BUCT194</taxon>
    </lineage>
</organism>
<keyword evidence="1" id="KW-0175">Coiled coil</keyword>
<protein>
    <submittedName>
        <fullName evidence="2">Uncharacterized protein</fullName>
    </submittedName>
</protein>
<dbReference type="EMBL" id="MZ447858">
    <property type="protein sequence ID" value="UAW01131.1"/>
    <property type="molecule type" value="Genomic_DNA"/>
</dbReference>
<proteinExistence type="predicted"/>
<feature type="coiled-coil region" evidence="1">
    <location>
        <begin position="96"/>
        <end position="136"/>
    </location>
</feature>
<accession>A0AAE8XFB3</accession>
<dbReference type="KEGG" id="vg:77933485"/>
<evidence type="ECO:0000256" key="1">
    <source>
        <dbReference type="SAM" id="Coils"/>
    </source>
</evidence>
<name>A0AAE8XFB3_9CAUD</name>
<evidence type="ECO:0000313" key="3">
    <source>
        <dbReference type="Proteomes" id="UP000828026"/>
    </source>
</evidence>
<keyword evidence="3" id="KW-1185">Reference proteome</keyword>
<evidence type="ECO:0000313" key="2">
    <source>
        <dbReference type="EMBL" id="UAW01131.1"/>
    </source>
</evidence>
<dbReference type="RefSeq" id="YP_010657566.1">
    <property type="nucleotide sequence ID" value="NC_070848.1"/>
</dbReference>
<sequence>MPEIKALEFTTLEDLRAHLLADGVPEEVIEQIVATVESVETGSEEEECTCETCTKVAELQAELSAVVAEGLRIADEGKRMASEGNIAGSLARISTAAGLASRKAEIELELRKLTSEDKAEQNRQEINELVDKVVDKVATVAVPKEMEEFRMYAGVTIAALRDMGLLARGEDQ</sequence>
<dbReference type="GeneID" id="77933485"/>